<dbReference type="Proteomes" id="UP000199041">
    <property type="component" value="Unassembled WGS sequence"/>
</dbReference>
<dbReference type="AlphaFoldDB" id="A0A1H3X0J6"/>
<evidence type="ECO:0000259" key="5">
    <source>
        <dbReference type="Pfam" id="PF08531"/>
    </source>
</evidence>
<dbReference type="InterPro" id="IPR008902">
    <property type="entry name" value="Rhamnosid_concanavalin"/>
</dbReference>
<evidence type="ECO:0000259" key="6">
    <source>
        <dbReference type="Pfam" id="PF17389"/>
    </source>
</evidence>
<dbReference type="PANTHER" id="PTHR33307">
    <property type="entry name" value="ALPHA-RHAMNOSIDASE (EUROFUNG)"/>
    <property type="match status" value="1"/>
</dbReference>
<organism evidence="8 9">
    <name type="scientific">Arachidicoccus rhizosphaerae</name>
    <dbReference type="NCBI Taxonomy" id="551991"/>
    <lineage>
        <taxon>Bacteria</taxon>
        <taxon>Pseudomonadati</taxon>
        <taxon>Bacteroidota</taxon>
        <taxon>Chitinophagia</taxon>
        <taxon>Chitinophagales</taxon>
        <taxon>Chitinophagaceae</taxon>
        <taxon>Arachidicoccus</taxon>
    </lineage>
</organism>
<dbReference type="Pfam" id="PF05592">
    <property type="entry name" value="Bac_rhamnosid"/>
    <property type="match status" value="1"/>
</dbReference>
<dbReference type="InterPro" id="IPR012341">
    <property type="entry name" value="6hp_glycosidase-like_sf"/>
</dbReference>
<dbReference type="PANTHER" id="PTHR33307:SF11">
    <property type="entry name" value="ALPHA-L-RHAMNOSIDASE"/>
    <property type="match status" value="1"/>
</dbReference>
<feature type="domain" description="Bacterial alpha-L-rhamnosidase N-terminal" evidence="5">
    <location>
        <begin position="220"/>
        <end position="393"/>
    </location>
</feature>
<feature type="domain" description="Alpha-L-rhamnosidase six-hairpin glycosidase" evidence="6">
    <location>
        <begin position="520"/>
        <end position="863"/>
    </location>
</feature>
<dbReference type="Pfam" id="PF08531">
    <property type="entry name" value="Bac_rhamnosid_N"/>
    <property type="match status" value="1"/>
</dbReference>
<evidence type="ECO:0000259" key="4">
    <source>
        <dbReference type="Pfam" id="PF05592"/>
    </source>
</evidence>
<evidence type="ECO:0000256" key="1">
    <source>
        <dbReference type="ARBA" id="ARBA00001445"/>
    </source>
</evidence>
<sequence length="977" mass="109982">MRLLRRYVFLWMVLFLFKRLDGQILKVDWRTSTEKLLISGKQPRFSWEWSVKDGAADHFSGITGYQVIVGSKNELEKIINSPSPEMAMVHTGENSGTGLMWNSGKVISGNLLYAYYNSPRQLQSDHLYYWAVRVWNQAGKPVRWSPLDSFQTALYKRKDFEGAKWIGKSQLRKSDRILPGDTALKVKGKDGVIKPLPFGTENDSLPLFRRVFELSGQNNNIQRATLYISGLGQFEASINGKKVGDHYLDPGWTNYQKEALYVGFDVSDLLIKGQNAIGVSLGNGFYYVPNKKGWYKKLLVQYGYPKMICRLSIHYKDGSVQNVVSDESWQTGSSPILFSSIYGGELEDGRIQDDNWNKAGFNAAAAGWKSAIAVTDTPLVLNMQQEDPVKVMEKFTPRSAMPVLSNGDNSKVTGWTFDMGQNCSGIPYIEINGKKGDTIILKPAELLQDNHAANQKATGNYKLVYVLGKDGLQKWHPEFTYYGFRYIEVEGAVPKGKQNPNRLPVVEHLETWHIRNSAPEAGQFSCSNDLFNRTNALIKWAMKSNMVSLLTDCPHREKLGWLEQVHLMGSSLRYNFAVLPLLKKALSDMRNAQTPDGLIPEIAPEYTVFTWGGDMFRDSPEWGSSSIIVPWYIYEWYGDSTELIKNYDMMVRYRNYLKGKAKDHILYQGLGDWYDLGPNPPGTSQLTPQGLTATAIYYYDLTILARTASLLGHKEDMDGYIKEAKEVKAAFNKLFLHMKPARSGSITAYYGTGSQTADAMALYMDLVPDTLHDAIVRNLVKGIVKSGYKLTAGDIGYRYLLCVLEKEGYNEIIFKMNNRSDVPGYGYQLAHGATALTESWQALPTVSNNHFMLGHIMEWFYSGILGIRLNLTQASDNDTNLPLVIEPQMVGDLKWAKGSYNSVYGPIQVAWQKSAHHIELKVVIPVGLEAELRLPYHKGAKPAGVGLSQLTVKKIGSDRYFVTKVRSGHHLYSINTK</sequence>
<evidence type="ECO:0000313" key="8">
    <source>
        <dbReference type="EMBL" id="SDZ92763.1"/>
    </source>
</evidence>
<dbReference type="InterPro" id="IPR035396">
    <property type="entry name" value="Bac_rhamnosid6H"/>
</dbReference>
<dbReference type="Gene3D" id="1.50.10.10">
    <property type="match status" value="1"/>
</dbReference>
<keyword evidence="3" id="KW-0378">Hydrolase</keyword>
<dbReference type="Pfam" id="PF25788">
    <property type="entry name" value="Ig_Rha78A_N"/>
    <property type="match status" value="1"/>
</dbReference>
<evidence type="ECO:0000256" key="2">
    <source>
        <dbReference type="ARBA" id="ARBA00012652"/>
    </source>
</evidence>
<keyword evidence="9" id="KW-1185">Reference proteome</keyword>
<gene>
    <name evidence="8" type="ORF">SAMN05192529_104121</name>
</gene>
<dbReference type="OrthoDB" id="9766741at2"/>
<dbReference type="InterPro" id="IPR013783">
    <property type="entry name" value="Ig-like_fold"/>
</dbReference>
<reference evidence="8 9" key="1">
    <citation type="submission" date="2016-10" db="EMBL/GenBank/DDBJ databases">
        <authorList>
            <person name="de Groot N.N."/>
        </authorList>
    </citation>
    <scope>NUCLEOTIDE SEQUENCE [LARGE SCALE GENOMIC DNA]</scope>
    <source>
        <strain evidence="8 9">Vu-144</strain>
    </source>
</reference>
<comment type="catalytic activity">
    <reaction evidence="1">
        <text>Hydrolysis of terminal non-reducing alpha-L-rhamnose residues in alpha-L-rhamnosides.</text>
        <dbReference type="EC" id="3.2.1.40"/>
    </reaction>
</comment>
<dbReference type="GO" id="GO:0005975">
    <property type="term" value="P:carbohydrate metabolic process"/>
    <property type="evidence" value="ECO:0007669"/>
    <property type="project" value="InterPro"/>
</dbReference>
<dbReference type="InterPro" id="IPR013737">
    <property type="entry name" value="Bac_rhamnosid_N"/>
</dbReference>
<accession>A0A1H3X0J6</accession>
<dbReference type="SUPFAM" id="SSF48208">
    <property type="entry name" value="Six-hairpin glycosidases"/>
    <property type="match status" value="1"/>
</dbReference>
<name>A0A1H3X0J6_9BACT</name>
<dbReference type="PIRSF" id="PIRSF010631">
    <property type="entry name" value="A-rhamnsds"/>
    <property type="match status" value="1"/>
</dbReference>
<dbReference type="Gene3D" id="2.60.40.10">
    <property type="entry name" value="Immunoglobulins"/>
    <property type="match status" value="1"/>
</dbReference>
<evidence type="ECO:0000259" key="7">
    <source>
        <dbReference type="Pfam" id="PF17390"/>
    </source>
</evidence>
<dbReference type="STRING" id="551991.SAMN05192529_104121"/>
<dbReference type="Pfam" id="PF17390">
    <property type="entry name" value="Bac_rhamnosid_C"/>
    <property type="match status" value="1"/>
</dbReference>
<dbReference type="InterPro" id="IPR016007">
    <property type="entry name" value="Alpha_rhamnosid"/>
</dbReference>
<dbReference type="RefSeq" id="WP_091394627.1">
    <property type="nucleotide sequence ID" value="NZ_FNQY01000004.1"/>
</dbReference>
<proteinExistence type="predicted"/>
<evidence type="ECO:0000256" key="3">
    <source>
        <dbReference type="ARBA" id="ARBA00022801"/>
    </source>
</evidence>
<feature type="domain" description="Alpha-L-rhamnosidase concanavalin-like" evidence="4">
    <location>
        <begin position="415"/>
        <end position="496"/>
    </location>
</feature>
<feature type="domain" description="Alpha-L-rhamnosidase C-terminal" evidence="7">
    <location>
        <begin position="884"/>
        <end position="941"/>
    </location>
</feature>
<dbReference type="EMBL" id="FNQY01000004">
    <property type="protein sequence ID" value="SDZ92763.1"/>
    <property type="molecule type" value="Genomic_DNA"/>
</dbReference>
<dbReference type="InterPro" id="IPR035398">
    <property type="entry name" value="Bac_rhamnosid_C"/>
</dbReference>
<protein>
    <recommendedName>
        <fullName evidence="2">alpha-L-rhamnosidase</fullName>
        <ecNumber evidence="2">3.2.1.40</ecNumber>
    </recommendedName>
</protein>
<dbReference type="GO" id="GO:0030596">
    <property type="term" value="F:alpha-L-rhamnosidase activity"/>
    <property type="evidence" value="ECO:0007669"/>
    <property type="project" value="UniProtKB-EC"/>
</dbReference>
<dbReference type="EC" id="3.2.1.40" evidence="2"/>
<dbReference type="InterPro" id="IPR008928">
    <property type="entry name" value="6-hairpin_glycosidase_sf"/>
</dbReference>
<dbReference type="Pfam" id="PF17389">
    <property type="entry name" value="Bac_rhamnosid6H"/>
    <property type="match status" value="1"/>
</dbReference>
<dbReference type="Gene3D" id="2.60.120.260">
    <property type="entry name" value="Galactose-binding domain-like"/>
    <property type="match status" value="2"/>
</dbReference>
<dbReference type="Gene3D" id="2.60.420.10">
    <property type="entry name" value="Maltose phosphorylase, domain 3"/>
    <property type="match status" value="1"/>
</dbReference>
<evidence type="ECO:0000313" key="9">
    <source>
        <dbReference type="Proteomes" id="UP000199041"/>
    </source>
</evidence>